<gene>
    <name evidence="2" type="ORF">BJX68DRAFT_136436</name>
</gene>
<proteinExistence type="predicted"/>
<comment type="caution">
    <text evidence="2">The sequence shown here is derived from an EMBL/GenBank/DDBJ whole genome shotgun (WGS) entry which is preliminary data.</text>
</comment>
<dbReference type="EMBL" id="JBFXLR010000038">
    <property type="protein sequence ID" value="KAL2845167.1"/>
    <property type="molecule type" value="Genomic_DNA"/>
</dbReference>
<evidence type="ECO:0000256" key="1">
    <source>
        <dbReference type="SAM" id="MobiDB-lite"/>
    </source>
</evidence>
<evidence type="ECO:0008006" key="4">
    <source>
        <dbReference type="Google" id="ProtNLM"/>
    </source>
</evidence>
<organism evidence="2 3">
    <name type="scientific">Aspergillus pseudodeflectus</name>
    <dbReference type="NCBI Taxonomy" id="176178"/>
    <lineage>
        <taxon>Eukaryota</taxon>
        <taxon>Fungi</taxon>
        <taxon>Dikarya</taxon>
        <taxon>Ascomycota</taxon>
        <taxon>Pezizomycotina</taxon>
        <taxon>Eurotiomycetes</taxon>
        <taxon>Eurotiomycetidae</taxon>
        <taxon>Eurotiales</taxon>
        <taxon>Aspergillaceae</taxon>
        <taxon>Aspergillus</taxon>
        <taxon>Aspergillus subgen. Nidulantes</taxon>
    </lineage>
</organism>
<dbReference type="RefSeq" id="XP_070896524.1">
    <property type="nucleotide sequence ID" value="XM_071036388.1"/>
</dbReference>
<sequence length="154" mass="16914">MIRIMLFSGVVGAGTITGGRPSESATENRGSSARANQLQSINNNCTDSRPTSQNGHRYSLQCVILASKERNLAQSTFQIRHHANLVFSWIRSPLSSPPKPQLEPEDGRVWGSSLGLLDLTWTWWEVVAYLTPSDHSNIISTTIASISTCLFESP</sequence>
<feature type="compositionally biased region" description="Polar residues" evidence="1">
    <location>
        <begin position="23"/>
        <end position="35"/>
    </location>
</feature>
<accession>A0ABR4JYM4</accession>
<protein>
    <recommendedName>
        <fullName evidence="4">Secreted protein</fullName>
    </recommendedName>
</protein>
<evidence type="ECO:0000313" key="3">
    <source>
        <dbReference type="Proteomes" id="UP001610444"/>
    </source>
</evidence>
<name>A0ABR4JYM4_9EURO</name>
<dbReference type="GeneID" id="98151552"/>
<dbReference type="Proteomes" id="UP001610444">
    <property type="component" value="Unassembled WGS sequence"/>
</dbReference>
<feature type="region of interest" description="Disordered" evidence="1">
    <location>
        <begin position="16"/>
        <end position="35"/>
    </location>
</feature>
<keyword evidence="3" id="KW-1185">Reference proteome</keyword>
<evidence type="ECO:0000313" key="2">
    <source>
        <dbReference type="EMBL" id="KAL2845167.1"/>
    </source>
</evidence>
<reference evidence="2 3" key="1">
    <citation type="submission" date="2024-07" db="EMBL/GenBank/DDBJ databases">
        <title>Section-level genome sequencing and comparative genomics of Aspergillus sections Usti and Cavernicolus.</title>
        <authorList>
            <consortium name="Lawrence Berkeley National Laboratory"/>
            <person name="Nybo J.L."/>
            <person name="Vesth T.C."/>
            <person name="Theobald S."/>
            <person name="Frisvad J.C."/>
            <person name="Larsen T.O."/>
            <person name="Kjaerboelling I."/>
            <person name="Rothschild-Mancinelli K."/>
            <person name="Lyhne E.K."/>
            <person name="Kogle M.E."/>
            <person name="Barry K."/>
            <person name="Clum A."/>
            <person name="Na H."/>
            <person name="Ledsgaard L."/>
            <person name="Lin J."/>
            <person name="Lipzen A."/>
            <person name="Kuo A."/>
            <person name="Riley R."/>
            <person name="Mondo S."/>
            <person name="LaButti K."/>
            <person name="Haridas S."/>
            <person name="Pangalinan J."/>
            <person name="Salamov A.A."/>
            <person name="Simmons B.A."/>
            <person name="Magnuson J.K."/>
            <person name="Chen J."/>
            <person name="Drula E."/>
            <person name="Henrissat B."/>
            <person name="Wiebenga A."/>
            <person name="Lubbers R.J."/>
            <person name="Gomes A.C."/>
            <person name="Macurrencykelacurrency M.R."/>
            <person name="Stajich J."/>
            <person name="Grigoriev I.V."/>
            <person name="Mortensen U.H."/>
            <person name="De vries R.P."/>
            <person name="Baker S.E."/>
            <person name="Andersen M.R."/>
        </authorList>
    </citation>
    <scope>NUCLEOTIDE SEQUENCE [LARGE SCALE GENOMIC DNA]</scope>
    <source>
        <strain evidence="2 3">CBS 756.74</strain>
    </source>
</reference>